<dbReference type="InterPro" id="IPR015424">
    <property type="entry name" value="PyrdxlP-dep_Trfase"/>
</dbReference>
<evidence type="ECO:0000256" key="2">
    <source>
        <dbReference type="ARBA" id="ARBA00001933"/>
    </source>
</evidence>
<evidence type="ECO:0000256" key="8">
    <source>
        <dbReference type="ARBA" id="ARBA00022679"/>
    </source>
</evidence>
<evidence type="ECO:0000256" key="7">
    <source>
        <dbReference type="ARBA" id="ARBA00022576"/>
    </source>
</evidence>
<dbReference type="NCBIfam" id="TIGR00700">
    <property type="entry name" value="GABAtrnsam"/>
    <property type="match status" value="1"/>
</dbReference>
<evidence type="ECO:0000256" key="1">
    <source>
        <dbReference type="ARBA" id="ARBA00001750"/>
    </source>
</evidence>
<protein>
    <recommendedName>
        <fullName evidence="12">(S)-3-amino-2-methylpropionate transaminase</fullName>
        <ecNumber evidence="6">2.6.1.19</ecNumber>
        <ecNumber evidence="5">2.6.1.22</ecNumber>
    </recommendedName>
    <alternativeName>
        <fullName evidence="13">GABA aminotransferase</fullName>
    </alternativeName>
    <alternativeName>
        <fullName evidence="11">Gamma-amino-N-butyrate transaminase</fullName>
    </alternativeName>
    <alternativeName>
        <fullName evidence="15">Glutamate:succinic semialdehyde transaminase</fullName>
    </alternativeName>
    <alternativeName>
        <fullName evidence="10">L-AIBAT</fullName>
    </alternativeName>
</protein>
<dbReference type="PIRSF" id="PIRSF000521">
    <property type="entry name" value="Transaminase_4ab_Lys_Orn"/>
    <property type="match status" value="1"/>
</dbReference>
<dbReference type="PANTHER" id="PTHR11986">
    <property type="entry name" value="AMINOTRANSFERASE CLASS III"/>
    <property type="match status" value="1"/>
</dbReference>
<evidence type="ECO:0000256" key="3">
    <source>
        <dbReference type="ARBA" id="ARBA00005176"/>
    </source>
</evidence>
<dbReference type="InterPro" id="IPR015421">
    <property type="entry name" value="PyrdxlP-dep_Trfase_major"/>
</dbReference>
<dbReference type="RefSeq" id="WP_189258294.1">
    <property type="nucleotide sequence ID" value="NZ_BMRE01000047.1"/>
</dbReference>
<dbReference type="InterPro" id="IPR004632">
    <property type="entry name" value="4NH2But_aminotransferase_bac"/>
</dbReference>
<comment type="catalytic activity">
    <reaction evidence="14">
        <text>4-aminobutanoate + 2-oxoglutarate = succinate semialdehyde + L-glutamate</text>
        <dbReference type="Rhea" id="RHEA:23352"/>
        <dbReference type="ChEBI" id="CHEBI:16810"/>
        <dbReference type="ChEBI" id="CHEBI:29985"/>
        <dbReference type="ChEBI" id="CHEBI:57706"/>
        <dbReference type="ChEBI" id="CHEBI:59888"/>
        <dbReference type="EC" id="2.6.1.19"/>
    </reaction>
</comment>
<accession>A0ABQ2V796</accession>
<evidence type="ECO:0000256" key="13">
    <source>
        <dbReference type="ARBA" id="ARBA00031787"/>
    </source>
</evidence>
<reference evidence="18" key="1">
    <citation type="journal article" date="2019" name="Int. J. Syst. Evol. Microbiol.">
        <title>The Global Catalogue of Microorganisms (GCM) 10K type strain sequencing project: providing services to taxonomists for standard genome sequencing and annotation.</title>
        <authorList>
            <consortium name="The Broad Institute Genomics Platform"/>
            <consortium name="The Broad Institute Genome Sequencing Center for Infectious Disease"/>
            <person name="Wu L."/>
            <person name="Ma J."/>
        </authorList>
    </citation>
    <scope>NUCLEOTIDE SEQUENCE [LARGE SCALE GENOMIC DNA]</scope>
    <source>
        <strain evidence="18">JCM 3296</strain>
    </source>
</reference>
<dbReference type="EC" id="2.6.1.22" evidence="5"/>
<comment type="cofactor">
    <cofactor evidence="2">
        <name>pyridoxal 5'-phosphate</name>
        <dbReference type="ChEBI" id="CHEBI:597326"/>
    </cofactor>
</comment>
<evidence type="ECO:0000256" key="12">
    <source>
        <dbReference type="ARBA" id="ARBA00030857"/>
    </source>
</evidence>
<dbReference type="GO" id="GO:0008483">
    <property type="term" value="F:transaminase activity"/>
    <property type="evidence" value="ECO:0007669"/>
    <property type="project" value="UniProtKB-KW"/>
</dbReference>
<evidence type="ECO:0000256" key="5">
    <source>
        <dbReference type="ARBA" id="ARBA00012876"/>
    </source>
</evidence>
<dbReference type="Gene3D" id="3.90.1150.10">
    <property type="entry name" value="Aspartate Aminotransferase, domain 1"/>
    <property type="match status" value="1"/>
</dbReference>
<dbReference type="InterPro" id="IPR015422">
    <property type="entry name" value="PyrdxlP-dep_Trfase_small"/>
</dbReference>
<proteinExistence type="inferred from homology"/>
<dbReference type="CDD" id="cd00610">
    <property type="entry name" value="OAT_like"/>
    <property type="match status" value="1"/>
</dbReference>
<sequence>MTRLRTAIPGPKSLELQARRKDAVAAGVGSTLPVYISSADDGLLIDVDGNQLIDLGSGIAVTNVGNPAPAVAEAVHAQIDRFSHTCFMITPYEGYLEVCEELNALTPGDHEKRSVLFNSGAEAVENAVKIARHVTGRQAVVVFDHGYHGRTNLTMALTAKNMPYKHRFGPFAPEVYRVPASYPLHDGLTGAEAAARAIAAIEKQVGADNTAAVVIEPIQGEGGFIAPAPGFLPAVAEWCRERGVLFVADEIQTGFCRTGSWFASDHEGVVPDLITTAKGIAGGLPLAAVTGRAEIMDAVHVGGLGGTYGGNPVACAAALGAIRTMRERDLNAAARRIEETVLGRLRAVAEKTDSIAEIRGRGAMIAIEFTERTPDVAARVAKACHDQGVVVLTCGTYGNVIRLLPPLVIPDDLLAEGLDVLEGALLA</sequence>
<name>A0ABQ2V796_9PSEU</name>
<dbReference type="SUPFAM" id="SSF53383">
    <property type="entry name" value="PLP-dependent transferases"/>
    <property type="match status" value="1"/>
</dbReference>
<dbReference type="NCBIfam" id="NF004714">
    <property type="entry name" value="PRK06058.1"/>
    <property type="match status" value="1"/>
</dbReference>
<comment type="catalytic activity">
    <reaction evidence="1">
        <text>(S)-3-amino-2-methylpropanoate + 2-oxoglutarate = 2-methyl-3-oxopropanoate + L-glutamate</text>
        <dbReference type="Rhea" id="RHEA:13993"/>
        <dbReference type="ChEBI" id="CHEBI:16810"/>
        <dbReference type="ChEBI" id="CHEBI:29985"/>
        <dbReference type="ChEBI" id="CHEBI:57700"/>
        <dbReference type="ChEBI" id="CHEBI:58655"/>
        <dbReference type="EC" id="2.6.1.22"/>
    </reaction>
</comment>
<evidence type="ECO:0000256" key="10">
    <source>
        <dbReference type="ARBA" id="ARBA00029760"/>
    </source>
</evidence>
<dbReference type="EC" id="2.6.1.19" evidence="6"/>
<keyword evidence="18" id="KW-1185">Reference proteome</keyword>
<dbReference type="InterPro" id="IPR005814">
    <property type="entry name" value="Aminotrans_3"/>
</dbReference>
<dbReference type="Gene3D" id="3.40.640.10">
    <property type="entry name" value="Type I PLP-dependent aspartate aminotransferase-like (Major domain)"/>
    <property type="match status" value="1"/>
</dbReference>
<evidence type="ECO:0000256" key="14">
    <source>
        <dbReference type="ARBA" id="ARBA00048021"/>
    </source>
</evidence>
<dbReference type="PROSITE" id="PS00600">
    <property type="entry name" value="AA_TRANSFER_CLASS_3"/>
    <property type="match status" value="1"/>
</dbReference>
<dbReference type="Pfam" id="PF00202">
    <property type="entry name" value="Aminotran_3"/>
    <property type="match status" value="1"/>
</dbReference>
<evidence type="ECO:0000256" key="11">
    <source>
        <dbReference type="ARBA" id="ARBA00030204"/>
    </source>
</evidence>
<evidence type="ECO:0000256" key="9">
    <source>
        <dbReference type="ARBA" id="ARBA00022898"/>
    </source>
</evidence>
<keyword evidence="8" id="KW-0808">Transferase</keyword>
<comment type="similarity">
    <text evidence="4 16">Belongs to the class-III pyridoxal-phosphate-dependent aminotransferase family.</text>
</comment>
<evidence type="ECO:0000256" key="15">
    <source>
        <dbReference type="ARBA" id="ARBA00050054"/>
    </source>
</evidence>
<evidence type="ECO:0000313" key="17">
    <source>
        <dbReference type="EMBL" id="GGU70391.1"/>
    </source>
</evidence>
<dbReference type="InterPro" id="IPR050103">
    <property type="entry name" value="Class-III_PLP-dep_AT"/>
</dbReference>
<gene>
    <name evidence="17" type="primary">gabT</name>
    <name evidence="17" type="ORF">GCM10010178_72760</name>
</gene>
<comment type="caution">
    <text evidence="17">The sequence shown here is derived from an EMBL/GenBank/DDBJ whole genome shotgun (WGS) entry which is preliminary data.</text>
</comment>
<evidence type="ECO:0000256" key="16">
    <source>
        <dbReference type="RuleBase" id="RU003560"/>
    </source>
</evidence>
<keyword evidence="9 16" id="KW-0663">Pyridoxal phosphate</keyword>
<comment type="pathway">
    <text evidence="3">Amino-acid degradation; 4-aminobutanoate degradation.</text>
</comment>
<dbReference type="Proteomes" id="UP000649573">
    <property type="component" value="Unassembled WGS sequence"/>
</dbReference>
<evidence type="ECO:0000313" key="18">
    <source>
        <dbReference type="Proteomes" id="UP000649573"/>
    </source>
</evidence>
<evidence type="ECO:0000256" key="4">
    <source>
        <dbReference type="ARBA" id="ARBA00008954"/>
    </source>
</evidence>
<evidence type="ECO:0000256" key="6">
    <source>
        <dbReference type="ARBA" id="ARBA00012912"/>
    </source>
</evidence>
<dbReference type="EMBL" id="BMRE01000047">
    <property type="protein sequence ID" value="GGU70391.1"/>
    <property type="molecule type" value="Genomic_DNA"/>
</dbReference>
<dbReference type="InterPro" id="IPR049704">
    <property type="entry name" value="Aminotrans_3_PPA_site"/>
</dbReference>
<organism evidence="17 18">
    <name type="scientific">Lentzea flava</name>
    <dbReference type="NCBI Taxonomy" id="103732"/>
    <lineage>
        <taxon>Bacteria</taxon>
        <taxon>Bacillati</taxon>
        <taxon>Actinomycetota</taxon>
        <taxon>Actinomycetes</taxon>
        <taxon>Pseudonocardiales</taxon>
        <taxon>Pseudonocardiaceae</taxon>
        <taxon>Lentzea</taxon>
    </lineage>
</organism>
<keyword evidence="7 17" id="KW-0032">Aminotransferase</keyword>